<reference evidence="1 2" key="1">
    <citation type="submission" date="2015-12" db="EMBL/GenBank/DDBJ databases">
        <title>Genome sequence of Aneurinibacillus soli.</title>
        <authorList>
            <person name="Lee J.S."/>
            <person name="Lee K.C."/>
            <person name="Kim K.K."/>
            <person name="Lee B.W."/>
        </authorList>
    </citation>
    <scope>NUCLEOTIDE SEQUENCE [LARGE SCALE GENOMIC DNA]</scope>
    <source>
        <strain evidence="1 2">CB4</strain>
    </source>
</reference>
<dbReference type="RefSeq" id="WP_096466638.1">
    <property type="nucleotide sequence ID" value="NZ_AP017312.1"/>
</dbReference>
<sequence>MAKLQELELNGVKVRLNNGMWEINDGTGWKTMAAIKSFQRGLATAPSTASTFPNGQSLYAVDVTISAVDITKTSVRVWCTSGGNTTIPAAYAFLSNTTLRLGAGLPGSYLQFEVTEYA</sequence>
<evidence type="ECO:0000313" key="2">
    <source>
        <dbReference type="Proteomes" id="UP000217696"/>
    </source>
</evidence>
<accession>A0A0U5B2W2</accession>
<name>A0A0U5B2W2_9BACL</name>
<proteinExistence type="predicted"/>
<protein>
    <submittedName>
        <fullName evidence="1">Uncharacterized protein</fullName>
    </submittedName>
</protein>
<gene>
    <name evidence="1" type="ORF">CB4_03123</name>
</gene>
<keyword evidence="2" id="KW-1185">Reference proteome</keyword>
<dbReference type="Proteomes" id="UP000217696">
    <property type="component" value="Chromosome"/>
</dbReference>
<dbReference type="EMBL" id="AP017312">
    <property type="protein sequence ID" value="BAU28946.1"/>
    <property type="molecule type" value="Genomic_DNA"/>
</dbReference>
<organism evidence="1 2">
    <name type="scientific">Aneurinibacillus soli</name>
    <dbReference type="NCBI Taxonomy" id="1500254"/>
    <lineage>
        <taxon>Bacteria</taxon>
        <taxon>Bacillati</taxon>
        <taxon>Bacillota</taxon>
        <taxon>Bacilli</taxon>
        <taxon>Bacillales</taxon>
        <taxon>Paenibacillaceae</taxon>
        <taxon>Aneurinibacillus group</taxon>
        <taxon>Aneurinibacillus</taxon>
    </lineage>
</organism>
<dbReference type="AlphaFoldDB" id="A0A0U5B2W2"/>
<evidence type="ECO:0000313" key="1">
    <source>
        <dbReference type="EMBL" id="BAU28946.1"/>
    </source>
</evidence>
<dbReference type="KEGG" id="asoc:CB4_03123"/>